<proteinExistence type="predicted"/>
<evidence type="ECO:0000313" key="1">
    <source>
        <dbReference type="EMBL" id="KAG8188065.1"/>
    </source>
</evidence>
<keyword evidence="2" id="KW-1185">Reference proteome</keyword>
<organism evidence="1 2">
    <name type="scientific">Oedothorax gibbosus</name>
    <dbReference type="NCBI Taxonomy" id="931172"/>
    <lineage>
        <taxon>Eukaryota</taxon>
        <taxon>Metazoa</taxon>
        <taxon>Ecdysozoa</taxon>
        <taxon>Arthropoda</taxon>
        <taxon>Chelicerata</taxon>
        <taxon>Arachnida</taxon>
        <taxon>Araneae</taxon>
        <taxon>Araneomorphae</taxon>
        <taxon>Entelegynae</taxon>
        <taxon>Araneoidea</taxon>
        <taxon>Linyphiidae</taxon>
        <taxon>Erigoninae</taxon>
        <taxon>Oedothorax</taxon>
    </lineage>
</organism>
<accession>A0AAV6UUT6</accession>
<comment type="caution">
    <text evidence="1">The sequence shown here is derived from an EMBL/GenBank/DDBJ whole genome shotgun (WGS) entry which is preliminary data.</text>
</comment>
<dbReference type="Proteomes" id="UP000827092">
    <property type="component" value="Unassembled WGS sequence"/>
</dbReference>
<evidence type="ECO:0000313" key="2">
    <source>
        <dbReference type="Proteomes" id="UP000827092"/>
    </source>
</evidence>
<reference evidence="1 2" key="1">
    <citation type="journal article" date="2022" name="Nat. Ecol. Evol.">
        <title>A masculinizing supergene underlies an exaggerated male reproductive morph in a spider.</title>
        <authorList>
            <person name="Hendrickx F."/>
            <person name="De Corte Z."/>
            <person name="Sonet G."/>
            <person name="Van Belleghem S.M."/>
            <person name="Kostlbacher S."/>
            <person name="Vangestel C."/>
        </authorList>
    </citation>
    <scope>NUCLEOTIDE SEQUENCE [LARGE SCALE GENOMIC DNA]</scope>
    <source>
        <strain evidence="1">W744_W776</strain>
    </source>
</reference>
<protein>
    <submittedName>
        <fullName evidence="1">Uncharacterized protein</fullName>
    </submittedName>
</protein>
<dbReference type="AlphaFoldDB" id="A0AAV6UUT6"/>
<dbReference type="EMBL" id="JAFNEN010000250">
    <property type="protein sequence ID" value="KAG8188065.1"/>
    <property type="molecule type" value="Genomic_DNA"/>
</dbReference>
<gene>
    <name evidence="1" type="ORF">JTE90_014304</name>
</gene>
<sequence>MSLLRVYQQPIRITCIRVGNLYHHGGPTVRRVKYEDGPALGLQLDHGHRTHDGPPTNDDEPQCTELACLNHFDFVP</sequence>
<name>A0AAV6UUT6_9ARAC</name>